<evidence type="ECO:0000313" key="2">
    <source>
        <dbReference type="Proteomes" id="UP000275232"/>
    </source>
</evidence>
<sequence length="165" mass="18010">MTQKIDWNALYHSTDPVDWDGDLVAIHPDGRVQNVELAGNPENPDHVGDYYTTGGFDGRSGIWRPDGFMWCGDSWRIRNRTEKPANAPSPELVERMVAYISSRAACGDDPSASAILADLPQPVDPVELTIQQAMESGNDITAFEIAEALRDAGLVKRVRAEGGDA</sequence>
<reference evidence="1 2" key="1">
    <citation type="submission" date="2018-11" db="EMBL/GenBank/DDBJ databases">
        <title>Erythrobacter spongiae sp. nov., isolated from a marine sponge.</title>
        <authorList>
            <person name="Zhuang L."/>
            <person name="Luo L."/>
        </authorList>
    </citation>
    <scope>NUCLEOTIDE SEQUENCE [LARGE SCALE GENOMIC DNA]</scope>
    <source>
        <strain evidence="1 2">HN-E23</strain>
    </source>
</reference>
<dbReference type="EMBL" id="RPFZ01000001">
    <property type="protein sequence ID" value="RPF70473.1"/>
    <property type="molecule type" value="Genomic_DNA"/>
</dbReference>
<accession>A0A3N5CNF7</accession>
<name>A0A3N5CNF7_9SPHN</name>
<keyword evidence="2" id="KW-1185">Reference proteome</keyword>
<dbReference type="RefSeq" id="WP_123877973.1">
    <property type="nucleotide sequence ID" value="NZ_RPFZ01000001.1"/>
</dbReference>
<proteinExistence type="predicted"/>
<dbReference type="Proteomes" id="UP000275232">
    <property type="component" value="Unassembled WGS sequence"/>
</dbReference>
<comment type="caution">
    <text evidence="1">The sequence shown here is derived from an EMBL/GenBank/DDBJ whole genome shotgun (WGS) entry which is preliminary data.</text>
</comment>
<dbReference type="AlphaFoldDB" id="A0A3N5CNF7"/>
<organism evidence="1 2">
    <name type="scientific">Aurantiacibacter spongiae</name>
    <dbReference type="NCBI Taxonomy" id="2488860"/>
    <lineage>
        <taxon>Bacteria</taxon>
        <taxon>Pseudomonadati</taxon>
        <taxon>Pseudomonadota</taxon>
        <taxon>Alphaproteobacteria</taxon>
        <taxon>Sphingomonadales</taxon>
        <taxon>Erythrobacteraceae</taxon>
        <taxon>Aurantiacibacter</taxon>
    </lineage>
</organism>
<gene>
    <name evidence="1" type="ORF">EG799_01635</name>
</gene>
<protein>
    <submittedName>
        <fullName evidence="1">Uncharacterized protein</fullName>
    </submittedName>
</protein>
<evidence type="ECO:0000313" key="1">
    <source>
        <dbReference type="EMBL" id="RPF70473.1"/>
    </source>
</evidence>